<evidence type="ECO:0000256" key="7">
    <source>
        <dbReference type="ARBA" id="ARBA00023180"/>
    </source>
</evidence>
<dbReference type="PANTHER" id="PTHR11567">
    <property type="entry name" value="ACID PHOSPHATASE-RELATED"/>
    <property type="match status" value="1"/>
</dbReference>
<dbReference type="AlphaFoldDB" id="A0AAN8KC70"/>
<name>A0AAN8KC70_PATCE</name>
<sequence length="375" mass="43103">MTNVMYRHGDRSPVKIFKTDPNQADSWFQGEGYLTELGMNQHYILGQYLRDRYDGFLNKSYLLSEFSIRSSNIDRCLMSAYCNLAGLYPPTGRQVWNNTLLWQPIPVHTIPEPLDNMLAIDKPCPKYDQLYKKSLKSPEVVKEETDNKEFYKFLSEKSGVPHETIDKVWSIGDTLYCEKVHNKTWPSWVNDTIYNKLRDLETWGFDLLYKGPIESRLKGGPVLKDMIENMKQKIAGKSTKKMMVYVAHDTTITALLSAMGVFNQLAPQYTATVMMDLHQENNKYYVQVSYKNDTWPEPVNVMTLTLPGCEEKCPFNKFIELTKDKIPGDWDEECKLATVATTPAPTGPTSSSGIIKHDTVWMIMMLTLVAGKRWL</sequence>
<gene>
    <name evidence="8" type="ORF">SNE40_003913</name>
</gene>
<dbReference type="InterPro" id="IPR029033">
    <property type="entry name" value="His_PPase_superfam"/>
</dbReference>
<evidence type="ECO:0000256" key="3">
    <source>
        <dbReference type="ARBA" id="ARBA00012646"/>
    </source>
</evidence>
<evidence type="ECO:0000313" key="8">
    <source>
        <dbReference type="EMBL" id="KAK6192447.1"/>
    </source>
</evidence>
<dbReference type="CDD" id="cd07061">
    <property type="entry name" value="HP_HAP_like"/>
    <property type="match status" value="1"/>
</dbReference>
<proteinExistence type="inferred from homology"/>
<keyword evidence="4" id="KW-0732">Signal</keyword>
<dbReference type="InterPro" id="IPR033379">
    <property type="entry name" value="Acid_Pase_AS"/>
</dbReference>
<protein>
    <recommendedName>
        <fullName evidence="3">acid phosphatase</fullName>
        <ecNumber evidence="3">3.1.3.2</ecNumber>
    </recommendedName>
</protein>
<evidence type="ECO:0000256" key="2">
    <source>
        <dbReference type="ARBA" id="ARBA00005375"/>
    </source>
</evidence>
<reference evidence="8 9" key="1">
    <citation type="submission" date="2024-01" db="EMBL/GenBank/DDBJ databases">
        <title>The genome of the rayed Mediterranean limpet Patella caerulea (Linnaeus, 1758).</title>
        <authorList>
            <person name="Anh-Thu Weber A."/>
            <person name="Halstead-Nussloch G."/>
        </authorList>
    </citation>
    <scope>NUCLEOTIDE SEQUENCE [LARGE SCALE GENOMIC DNA]</scope>
    <source>
        <strain evidence="8">AATW-2023a</strain>
        <tissue evidence="8">Whole specimen</tissue>
    </source>
</reference>
<evidence type="ECO:0000313" key="9">
    <source>
        <dbReference type="Proteomes" id="UP001347796"/>
    </source>
</evidence>
<comment type="similarity">
    <text evidence="2">Belongs to the histidine acid phosphatase family.</text>
</comment>
<dbReference type="PROSITE" id="PS00778">
    <property type="entry name" value="HIS_ACID_PHOSPHAT_2"/>
    <property type="match status" value="1"/>
</dbReference>
<dbReference type="InterPro" id="IPR050645">
    <property type="entry name" value="Histidine_acid_phosphatase"/>
</dbReference>
<evidence type="ECO:0000256" key="5">
    <source>
        <dbReference type="ARBA" id="ARBA00022801"/>
    </source>
</evidence>
<dbReference type="Proteomes" id="UP001347796">
    <property type="component" value="Unassembled WGS sequence"/>
</dbReference>
<evidence type="ECO:0000256" key="4">
    <source>
        <dbReference type="ARBA" id="ARBA00022729"/>
    </source>
</evidence>
<dbReference type="SUPFAM" id="SSF53254">
    <property type="entry name" value="Phosphoglycerate mutase-like"/>
    <property type="match status" value="1"/>
</dbReference>
<evidence type="ECO:0000256" key="6">
    <source>
        <dbReference type="ARBA" id="ARBA00023157"/>
    </source>
</evidence>
<dbReference type="PANTHER" id="PTHR11567:SF211">
    <property type="entry name" value="PROSTATIC ACID PHOSPHATASE"/>
    <property type="match status" value="1"/>
</dbReference>
<dbReference type="InterPro" id="IPR000560">
    <property type="entry name" value="His_Pase_clade-2"/>
</dbReference>
<keyword evidence="6" id="KW-1015">Disulfide bond</keyword>
<accession>A0AAN8KC70</accession>
<evidence type="ECO:0000256" key="1">
    <source>
        <dbReference type="ARBA" id="ARBA00000032"/>
    </source>
</evidence>
<comment type="caution">
    <text evidence="8">The sequence shown here is derived from an EMBL/GenBank/DDBJ whole genome shotgun (WGS) entry which is preliminary data.</text>
</comment>
<keyword evidence="9" id="KW-1185">Reference proteome</keyword>
<dbReference type="EMBL" id="JAZGQO010000002">
    <property type="protein sequence ID" value="KAK6192447.1"/>
    <property type="molecule type" value="Genomic_DNA"/>
</dbReference>
<keyword evidence="7" id="KW-0325">Glycoprotein</keyword>
<dbReference type="EC" id="3.1.3.2" evidence="3"/>
<dbReference type="GO" id="GO:0003993">
    <property type="term" value="F:acid phosphatase activity"/>
    <property type="evidence" value="ECO:0007669"/>
    <property type="project" value="UniProtKB-EC"/>
</dbReference>
<keyword evidence="5" id="KW-0378">Hydrolase</keyword>
<dbReference type="Pfam" id="PF00328">
    <property type="entry name" value="His_Phos_2"/>
    <property type="match status" value="1"/>
</dbReference>
<comment type="catalytic activity">
    <reaction evidence="1">
        <text>a phosphate monoester + H2O = an alcohol + phosphate</text>
        <dbReference type="Rhea" id="RHEA:15017"/>
        <dbReference type="ChEBI" id="CHEBI:15377"/>
        <dbReference type="ChEBI" id="CHEBI:30879"/>
        <dbReference type="ChEBI" id="CHEBI:43474"/>
        <dbReference type="ChEBI" id="CHEBI:67140"/>
        <dbReference type="EC" id="3.1.3.2"/>
    </reaction>
</comment>
<dbReference type="Gene3D" id="3.40.50.1240">
    <property type="entry name" value="Phosphoglycerate mutase-like"/>
    <property type="match status" value="1"/>
</dbReference>
<organism evidence="8 9">
    <name type="scientific">Patella caerulea</name>
    <name type="common">Rayed Mediterranean limpet</name>
    <dbReference type="NCBI Taxonomy" id="87958"/>
    <lineage>
        <taxon>Eukaryota</taxon>
        <taxon>Metazoa</taxon>
        <taxon>Spiralia</taxon>
        <taxon>Lophotrochozoa</taxon>
        <taxon>Mollusca</taxon>
        <taxon>Gastropoda</taxon>
        <taxon>Patellogastropoda</taxon>
        <taxon>Patelloidea</taxon>
        <taxon>Patellidae</taxon>
        <taxon>Patella</taxon>
    </lineage>
</organism>